<reference evidence="1 2" key="1">
    <citation type="submission" date="2016-02" db="EMBL/GenBank/DDBJ databases">
        <title>Draft genome sequence of Aeromonas trota strain 1999lcr isolated from cerebrospinal fluid (CSF).</title>
        <authorList>
            <person name="Dallagassa C.B."/>
            <person name="Prediger K.C."/>
            <person name="Weiss V.A."/>
            <person name="Assis F.E."/>
            <person name="Baura V."/>
            <person name="Cruz L.M."/>
            <person name="Souza E.M."/>
            <person name="Pedrosa F.O."/>
            <person name="Fadel-Picheth C.M."/>
        </authorList>
    </citation>
    <scope>NUCLEOTIDE SEQUENCE [LARGE SCALE GENOMIC DNA]</scope>
    <source>
        <strain evidence="1 2">1999lcr</strain>
    </source>
</reference>
<dbReference type="AlphaFoldDB" id="A0A175VHD6"/>
<name>A0A175VHD6_AEREN</name>
<protein>
    <recommendedName>
        <fullName evidence="3">DUF1877 domain-containing protein</fullName>
    </recommendedName>
</protein>
<dbReference type="InterPro" id="IPR015068">
    <property type="entry name" value="DUF1877"/>
</dbReference>
<organism evidence="1 2">
    <name type="scientific">Aeromonas enteropelogenes</name>
    <name type="common">Aeromonas trota</name>
    <dbReference type="NCBI Taxonomy" id="29489"/>
    <lineage>
        <taxon>Bacteria</taxon>
        <taxon>Pseudomonadati</taxon>
        <taxon>Pseudomonadota</taxon>
        <taxon>Gammaproteobacteria</taxon>
        <taxon>Aeromonadales</taxon>
        <taxon>Aeromonadaceae</taxon>
        <taxon>Aeromonas</taxon>
    </lineage>
</organism>
<evidence type="ECO:0008006" key="3">
    <source>
        <dbReference type="Google" id="ProtNLM"/>
    </source>
</evidence>
<dbReference type="SUPFAM" id="SSF111069">
    <property type="entry name" value="Hypothetical protein yfbM"/>
    <property type="match status" value="1"/>
</dbReference>
<evidence type="ECO:0000313" key="1">
    <source>
        <dbReference type="EMBL" id="KXU80135.1"/>
    </source>
</evidence>
<sequence length="163" mass="17971">MSMIGNYLKLSTEQLEEIVSDPAKAEELVYPDDANYPTEALDINKAWHLIHFLLNGETWGGEGALSNAVLGGHELPETDAGYGPFRYLQASEVKQTSLALAEVSSSDLWSRFDAKKVTAAEIYPTPWAGDDGDRDYILQNFEALKQYFAEAADSGNAMLLYLS</sequence>
<proteinExistence type="predicted"/>
<dbReference type="Pfam" id="PF08974">
    <property type="entry name" value="DUF1877"/>
    <property type="match status" value="1"/>
</dbReference>
<dbReference type="EMBL" id="JMGO02000004">
    <property type="protein sequence ID" value="KXU80135.1"/>
    <property type="molecule type" value="Genomic_DNA"/>
</dbReference>
<dbReference type="RefSeq" id="WP_026458429.1">
    <property type="nucleotide sequence ID" value="NZ_JMGO02000004.1"/>
</dbReference>
<evidence type="ECO:0000313" key="2">
    <source>
        <dbReference type="Proteomes" id="UP000078435"/>
    </source>
</evidence>
<dbReference type="Proteomes" id="UP000078435">
    <property type="component" value="Unassembled WGS sequence"/>
</dbReference>
<gene>
    <name evidence="1" type="ORF">LCR_13625</name>
</gene>
<comment type="caution">
    <text evidence="1">The sequence shown here is derived from an EMBL/GenBank/DDBJ whole genome shotgun (WGS) entry which is preliminary data.</text>
</comment>
<dbReference type="InterPro" id="IPR035944">
    <property type="entry name" value="YfbM-like_sf"/>
</dbReference>
<dbReference type="OrthoDB" id="5354816at2"/>
<dbReference type="Gene3D" id="3.40.1760.10">
    <property type="entry name" value="YfbM-like super family"/>
    <property type="match status" value="1"/>
</dbReference>
<accession>A0A175VHD6</accession>